<dbReference type="PANTHER" id="PTHR43793">
    <property type="entry name" value="FAD SYNTHASE"/>
    <property type="match status" value="1"/>
</dbReference>
<reference evidence="4 5" key="1">
    <citation type="journal article" date="2016" name="Nat. Commun.">
        <title>Thousands of microbial genomes shed light on interconnected biogeochemical processes in an aquifer system.</title>
        <authorList>
            <person name="Anantharaman K."/>
            <person name="Brown C.T."/>
            <person name="Hug L.A."/>
            <person name="Sharon I."/>
            <person name="Castelle C.J."/>
            <person name="Probst A.J."/>
            <person name="Thomas B.C."/>
            <person name="Singh A."/>
            <person name="Wilkins M.J."/>
            <person name="Karaoz U."/>
            <person name="Brodie E.L."/>
            <person name="Williams K.H."/>
            <person name="Hubbard S.S."/>
            <person name="Banfield J.F."/>
        </authorList>
    </citation>
    <scope>NUCLEOTIDE SEQUENCE [LARGE SCALE GENOMIC DNA]</scope>
</reference>
<dbReference type="InterPro" id="IPR014729">
    <property type="entry name" value="Rossmann-like_a/b/a_fold"/>
</dbReference>
<dbReference type="Proteomes" id="UP000178646">
    <property type="component" value="Unassembled WGS sequence"/>
</dbReference>
<evidence type="ECO:0000259" key="3">
    <source>
        <dbReference type="Pfam" id="PF01467"/>
    </source>
</evidence>
<dbReference type="Pfam" id="PF01467">
    <property type="entry name" value="CTP_transf_like"/>
    <property type="match status" value="1"/>
</dbReference>
<feature type="domain" description="Cytidyltransferase-like" evidence="3">
    <location>
        <begin position="41"/>
        <end position="131"/>
    </location>
</feature>
<name>A0A1G2PS40_9BACT</name>
<comment type="caution">
    <text evidence="4">The sequence shown here is derived from an EMBL/GenBank/DDBJ whole genome shotgun (WGS) entry which is preliminary data.</text>
</comment>
<dbReference type="PANTHER" id="PTHR43793:SF2">
    <property type="entry name" value="BIFUNCTIONAL PROTEIN HLDE"/>
    <property type="match status" value="1"/>
</dbReference>
<evidence type="ECO:0000256" key="2">
    <source>
        <dbReference type="ARBA" id="ARBA00022695"/>
    </source>
</evidence>
<proteinExistence type="predicted"/>
<keyword evidence="1" id="KW-0808">Transferase</keyword>
<dbReference type="AlphaFoldDB" id="A0A1G2PS40"/>
<dbReference type="InterPro" id="IPR050385">
    <property type="entry name" value="Archaeal_FAD_synthase"/>
</dbReference>
<dbReference type="SUPFAM" id="SSF52374">
    <property type="entry name" value="Nucleotidylyl transferase"/>
    <property type="match status" value="1"/>
</dbReference>
<dbReference type="Gene3D" id="3.40.50.620">
    <property type="entry name" value="HUPs"/>
    <property type="match status" value="1"/>
</dbReference>
<keyword evidence="2" id="KW-0548">Nucleotidyltransferase</keyword>
<dbReference type="NCBIfam" id="TIGR00125">
    <property type="entry name" value="cyt_tran_rel"/>
    <property type="match status" value="1"/>
</dbReference>
<evidence type="ECO:0000256" key="1">
    <source>
        <dbReference type="ARBA" id="ARBA00022679"/>
    </source>
</evidence>
<dbReference type="EMBL" id="MHSU01000007">
    <property type="protein sequence ID" value="OHA51113.1"/>
    <property type="molecule type" value="Genomic_DNA"/>
</dbReference>
<accession>A0A1G2PS40</accession>
<protein>
    <recommendedName>
        <fullName evidence="3">Cytidyltransferase-like domain-containing protein</fullName>
    </recommendedName>
</protein>
<organism evidence="4 5">
    <name type="scientific">Candidatus Terrybacteria bacterium RIFCSPHIGHO2_02_41_19</name>
    <dbReference type="NCBI Taxonomy" id="1802364"/>
    <lineage>
        <taxon>Bacteria</taxon>
        <taxon>Candidatus Terryibacteriota</taxon>
    </lineage>
</organism>
<evidence type="ECO:0000313" key="5">
    <source>
        <dbReference type="Proteomes" id="UP000178646"/>
    </source>
</evidence>
<sequence>MINAGIFGNNVSLNDRYIQSHEKLGQLVTYWKEMGLKIVLTSGTFDLPHIGHFNYLEKAKTMGDILIVGVDSDEKVKIRKGPSRPVVPQDERIAMLCHLRHVDVITIKNHSDPKLHLLKMVRPHILVLSETTGHEDGDIDYMKNFCGKVEIIEPQSITSTTAKVRLLFTEGVSSLASKIKKFVEEQLELAGKGGK</sequence>
<dbReference type="InterPro" id="IPR004821">
    <property type="entry name" value="Cyt_trans-like"/>
</dbReference>
<dbReference type="GO" id="GO:0016779">
    <property type="term" value="F:nucleotidyltransferase activity"/>
    <property type="evidence" value="ECO:0007669"/>
    <property type="project" value="UniProtKB-KW"/>
</dbReference>
<evidence type="ECO:0000313" key="4">
    <source>
        <dbReference type="EMBL" id="OHA51113.1"/>
    </source>
</evidence>
<gene>
    <name evidence="4" type="ORF">A2W59_00135</name>
</gene>